<gene>
    <name evidence="1" type="ORF">M9Y10_017391</name>
</gene>
<reference evidence="1 2" key="1">
    <citation type="submission" date="2024-04" db="EMBL/GenBank/DDBJ databases">
        <title>Tritrichomonas musculus Genome.</title>
        <authorList>
            <person name="Alves-Ferreira E."/>
            <person name="Grigg M."/>
            <person name="Lorenzi H."/>
            <person name="Galac M."/>
        </authorList>
    </citation>
    <scope>NUCLEOTIDE SEQUENCE [LARGE SCALE GENOMIC DNA]</scope>
    <source>
        <strain evidence="1 2">EAF2021</strain>
    </source>
</reference>
<name>A0ABR2HV55_9EUKA</name>
<sequence length="230" mass="27918">MKINLLWEDEFPDEACYEIIIEDIEDYEVLSLLIIENDYIDDIYVKYVEYNVNEYDSIKIYGIKTNKDIYFLNELDGKELTEYYIRGMDEIIIHRFQYFAKEKYNMKKQYEIEKYNTKRQYAAYCQMNELKKSISEKNIQDKGFEILKKYMMKKNDLIIYGNQSIDLMKKEELQVLLITFDVFIKQDEKTKETLKSHKCKKTNIIIYSEESKYWKEINDYGCIIGVLNEK</sequence>
<keyword evidence="2" id="KW-1185">Reference proteome</keyword>
<dbReference type="EMBL" id="JAPFFF010000023">
    <property type="protein sequence ID" value="KAK8852417.1"/>
    <property type="molecule type" value="Genomic_DNA"/>
</dbReference>
<proteinExistence type="predicted"/>
<protein>
    <submittedName>
        <fullName evidence="1">Uncharacterized protein</fullName>
    </submittedName>
</protein>
<organism evidence="1 2">
    <name type="scientific">Tritrichomonas musculus</name>
    <dbReference type="NCBI Taxonomy" id="1915356"/>
    <lineage>
        <taxon>Eukaryota</taxon>
        <taxon>Metamonada</taxon>
        <taxon>Parabasalia</taxon>
        <taxon>Tritrichomonadida</taxon>
        <taxon>Tritrichomonadidae</taxon>
        <taxon>Tritrichomonas</taxon>
    </lineage>
</organism>
<comment type="caution">
    <text evidence="1">The sequence shown here is derived from an EMBL/GenBank/DDBJ whole genome shotgun (WGS) entry which is preliminary data.</text>
</comment>
<evidence type="ECO:0000313" key="2">
    <source>
        <dbReference type="Proteomes" id="UP001470230"/>
    </source>
</evidence>
<evidence type="ECO:0000313" key="1">
    <source>
        <dbReference type="EMBL" id="KAK8852417.1"/>
    </source>
</evidence>
<accession>A0ABR2HV55</accession>
<dbReference type="Proteomes" id="UP001470230">
    <property type="component" value="Unassembled WGS sequence"/>
</dbReference>